<evidence type="ECO:0000313" key="3">
    <source>
        <dbReference type="EMBL" id="KAF4510267.1"/>
    </source>
</evidence>
<evidence type="ECO:0000313" key="4">
    <source>
        <dbReference type="Proteomes" id="UP000557566"/>
    </source>
</evidence>
<name>A0A8H4PTQ1_9HYPO</name>
<dbReference type="EMBL" id="JAAVMX010000003">
    <property type="protein sequence ID" value="KAF4510267.1"/>
    <property type="molecule type" value="Genomic_DNA"/>
</dbReference>
<feature type="region of interest" description="Disordered" evidence="1">
    <location>
        <begin position="22"/>
        <end position="42"/>
    </location>
</feature>
<gene>
    <name evidence="3" type="ORF">G6O67_002168</name>
</gene>
<feature type="region of interest" description="Disordered" evidence="1">
    <location>
        <begin position="97"/>
        <end position="148"/>
    </location>
</feature>
<sequence length="474" mass="51615">MAFWVLGGGGNSLHVPGNHDSSRTSYFGNGKRKMGGGARRHPDDERAFYDYDMQKRARMAPWAGLATGPGADSDYLDPLTDSVPVRDFAFLVIHEGQTPTCSSPSPSPSPEPFSTAIASPVPSPGPGPVSHNDAPPGFGHGHGSASAPPCFPMERTESGLSISSAPTPQNALSVLVNDDDDDIATGLVLSDMAAARLVRTHLASFRRRSPDSQPERILRALITPKSRGADFPLDNDALRSIFSAANDLFFASRLARRVNWDWSHPACGQYESHIVGTTALRRCARLGGWETLIVLSTPILRDTKYNRRLLISTFLHEMIHSFMFVTCGLKASQDGGHTEGFRQIAAVIDEWAGKEHLRLTDMEADLDRFRGDDVFFPSHRATPSTPSPLAYEGNGGGDSYFNHCHGLNDDNMIVMGPQEWPPVHHGSPQHQRHITVPPPYPHHAGVVLPGGWQWSKPEDFGAHGSHPSGSPYVY</sequence>
<proteinExistence type="predicted"/>
<keyword evidence="4" id="KW-1185">Reference proteome</keyword>
<dbReference type="GO" id="GO:0006950">
    <property type="term" value="P:response to stress"/>
    <property type="evidence" value="ECO:0007669"/>
    <property type="project" value="UniProtKB-ARBA"/>
</dbReference>
<dbReference type="OrthoDB" id="5236983at2759"/>
<evidence type="ECO:0000256" key="1">
    <source>
        <dbReference type="SAM" id="MobiDB-lite"/>
    </source>
</evidence>
<dbReference type="Pfam" id="PF10263">
    <property type="entry name" value="SprT-like"/>
    <property type="match status" value="1"/>
</dbReference>
<protein>
    <recommendedName>
        <fullName evidence="2">SprT-like domain-containing protein</fullName>
    </recommendedName>
</protein>
<dbReference type="AlphaFoldDB" id="A0A8H4PTQ1"/>
<evidence type="ECO:0000259" key="2">
    <source>
        <dbReference type="Pfam" id="PF10263"/>
    </source>
</evidence>
<comment type="caution">
    <text evidence="3">The sequence shown here is derived from an EMBL/GenBank/DDBJ whole genome shotgun (WGS) entry which is preliminary data.</text>
</comment>
<feature type="domain" description="SprT-like" evidence="2">
    <location>
        <begin position="239"/>
        <end position="352"/>
    </location>
</feature>
<accession>A0A8H4PTQ1</accession>
<reference evidence="3 4" key="1">
    <citation type="journal article" date="2020" name="Genome Biol. Evol.">
        <title>A new high-quality draft genome assembly of the Chinese cordyceps Ophiocordyceps sinensis.</title>
        <authorList>
            <person name="Shu R."/>
            <person name="Zhang J."/>
            <person name="Meng Q."/>
            <person name="Zhang H."/>
            <person name="Zhou G."/>
            <person name="Li M."/>
            <person name="Wu P."/>
            <person name="Zhao Y."/>
            <person name="Chen C."/>
            <person name="Qin Q."/>
        </authorList>
    </citation>
    <scope>NUCLEOTIDE SEQUENCE [LARGE SCALE GENOMIC DNA]</scope>
    <source>
        <strain evidence="3 4">IOZ07</strain>
    </source>
</reference>
<organism evidence="3 4">
    <name type="scientific">Ophiocordyceps sinensis</name>
    <dbReference type="NCBI Taxonomy" id="72228"/>
    <lineage>
        <taxon>Eukaryota</taxon>
        <taxon>Fungi</taxon>
        <taxon>Dikarya</taxon>
        <taxon>Ascomycota</taxon>
        <taxon>Pezizomycotina</taxon>
        <taxon>Sordariomycetes</taxon>
        <taxon>Hypocreomycetidae</taxon>
        <taxon>Hypocreales</taxon>
        <taxon>Ophiocordycipitaceae</taxon>
        <taxon>Ophiocordyceps</taxon>
    </lineage>
</organism>
<dbReference type="Proteomes" id="UP000557566">
    <property type="component" value="Unassembled WGS sequence"/>
</dbReference>
<dbReference type="InterPro" id="IPR006640">
    <property type="entry name" value="SprT-like_domain"/>
</dbReference>